<dbReference type="PANTHER" id="PTHR24148">
    <property type="entry name" value="ANKYRIN REPEAT DOMAIN-CONTAINING PROTEIN 39 HOMOLOG-RELATED"/>
    <property type="match status" value="1"/>
</dbReference>
<evidence type="ECO:0000313" key="2">
    <source>
        <dbReference type="EMBL" id="ELA25413.1"/>
    </source>
</evidence>
<dbReference type="InterPro" id="IPR010730">
    <property type="entry name" value="HET"/>
</dbReference>
<feature type="domain" description="Heterokaryon incompatibility" evidence="1">
    <location>
        <begin position="5"/>
        <end position="104"/>
    </location>
</feature>
<dbReference type="AlphaFoldDB" id="L2FI73"/>
<dbReference type="Pfam" id="PF06985">
    <property type="entry name" value="HET"/>
    <property type="match status" value="1"/>
</dbReference>
<protein>
    <submittedName>
        <fullName evidence="2">Het domain protein</fullName>
    </submittedName>
</protein>
<gene>
    <name evidence="2" type="ORF">CGGC5_13413</name>
</gene>
<sequence>MPPAFWIDQISINMMDHVEHAGQVQLMEQIYHRASATFVQVHEQLEEGDQDGIEYLYRLASLASSGNTVGAARLLAELCKDDKLCRLLGLFVAPWWTRMWALQELVVSMNPRLMYGTLPVPFGVAEQVFSVIDDIYLNLEEEEYDYTLTVAELYTETTYNLLMQTKSLDAITFRSVAFGCTLPSWVPDFSTRIPGTTPLSAGGFKGCDYDANFTTDLLRRMLKFELVGAPRISDATLELAGVFFTRVNTVFSPLDFSKSCGEDWRDSFRTLAAQLTGFSWRDHRVPERARRAAKCFSDKLKLPPDQTATEVVWRTLLANQWPDGVKLWTDTYRGLAIPPVTLRLSERLLMEPGVSEKLVFNTGRCLFLTEEGYLGLGPRELVSGDAIVMLSGGTLPFVLRECGVAEDRTWSVVGECYVHGLGGDEIWAAEMCTRIESFRLA</sequence>
<name>L2FI73_COLFN</name>
<accession>L2FI73</accession>
<dbReference type="InterPro" id="IPR052895">
    <property type="entry name" value="HetReg/Transcr_Mod"/>
</dbReference>
<dbReference type="HOGENOM" id="CLU_004184_7_3_1"/>
<proteinExistence type="predicted"/>
<dbReference type="EMBL" id="KB021146">
    <property type="protein sequence ID" value="ELA25413.1"/>
    <property type="molecule type" value="Genomic_DNA"/>
</dbReference>
<reference evidence="2" key="1">
    <citation type="submission" date="2012-08" db="EMBL/GenBank/DDBJ databases">
        <title>Genome analysis of Colletotrichum orbiculare and Colletotrichum fructicola.</title>
        <authorList>
            <person name="Gan P.H.P."/>
            <person name="Ikeda K."/>
            <person name="Irieda H."/>
            <person name="Narusaka M."/>
            <person name="O'Connell R.J."/>
            <person name="Narusaka Y."/>
            <person name="Takano Y."/>
            <person name="Kubo Y."/>
            <person name="Shirasu K."/>
        </authorList>
    </citation>
    <scope>NUCLEOTIDE SEQUENCE</scope>
    <source>
        <strain evidence="2">Nara gc5</strain>
    </source>
</reference>
<evidence type="ECO:0000259" key="1">
    <source>
        <dbReference type="Pfam" id="PF06985"/>
    </source>
</evidence>
<organism evidence="2">
    <name type="scientific">Colletotrichum fructicola (strain Nara gc5)</name>
    <name type="common">Anthracnose fungus</name>
    <name type="synonym">Colletotrichum gloeosporioides (strain Nara gc5)</name>
    <dbReference type="NCBI Taxonomy" id="1213859"/>
    <lineage>
        <taxon>Eukaryota</taxon>
        <taxon>Fungi</taxon>
        <taxon>Dikarya</taxon>
        <taxon>Ascomycota</taxon>
        <taxon>Pezizomycotina</taxon>
        <taxon>Sordariomycetes</taxon>
        <taxon>Hypocreomycetidae</taxon>
        <taxon>Glomerellales</taxon>
        <taxon>Glomerellaceae</taxon>
        <taxon>Colletotrichum</taxon>
        <taxon>Colletotrichum gloeosporioides species complex</taxon>
    </lineage>
</organism>
<dbReference type="PANTHER" id="PTHR24148:SF73">
    <property type="entry name" value="HET DOMAIN PROTEIN (AFU_ORTHOLOGUE AFUA_8G01020)"/>
    <property type="match status" value="1"/>
</dbReference>
<dbReference type="Pfam" id="PF26639">
    <property type="entry name" value="Het-6_barrel"/>
    <property type="match status" value="1"/>
</dbReference>